<feature type="domain" description="C2H2-type" evidence="2">
    <location>
        <begin position="614"/>
        <end position="638"/>
    </location>
</feature>
<accession>A0ABR4BRI2</accession>
<feature type="compositionally biased region" description="Polar residues" evidence="1">
    <location>
        <begin position="539"/>
        <end position="562"/>
    </location>
</feature>
<feature type="region of interest" description="Disordered" evidence="1">
    <location>
        <begin position="514"/>
        <end position="562"/>
    </location>
</feature>
<feature type="compositionally biased region" description="Polar residues" evidence="1">
    <location>
        <begin position="514"/>
        <end position="526"/>
    </location>
</feature>
<feature type="compositionally biased region" description="Low complexity" evidence="1">
    <location>
        <begin position="404"/>
        <end position="414"/>
    </location>
</feature>
<reference evidence="3 4" key="1">
    <citation type="journal article" date="2024" name="Commun. Biol.">
        <title>Comparative genomic analysis of thermophilic fungi reveals convergent evolutionary adaptations and gene losses.</title>
        <authorList>
            <person name="Steindorff A.S."/>
            <person name="Aguilar-Pontes M.V."/>
            <person name="Robinson A.J."/>
            <person name="Andreopoulos B."/>
            <person name="LaButti K."/>
            <person name="Kuo A."/>
            <person name="Mondo S."/>
            <person name="Riley R."/>
            <person name="Otillar R."/>
            <person name="Haridas S."/>
            <person name="Lipzen A."/>
            <person name="Grimwood J."/>
            <person name="Schmutz J."/>
            <person name="Clum A."/>
            <person name="Reid I.D."/>
            <person name="Moisan M.C."/>
            <person name="Butler G."/>
            <person name="Nguyen T.T.M."/>
            <person name="Dewar K."/>
            <person name="Conant G."/>
            <person name="Drula E."/>
            <person name="Henrissat B."/>
            <person name="Hansel C."/>
            <person name="Singer S."/>
            <person name="Hutchinson M.I."/>
            <person name="de Vries R.P."/>
            <person name="Natvig D.O."/>
            <person name="Powell A.J."/>
            <person name="Tsang A."/>
            <person name="Grigoriev I.V."/>
        </authorList>
    </citation>
    <scope>NUCLEOTIDE SEQUENCE [LARGE SCALE GENOMIC DNA]</scope>
    <source>
        <strain evidence="3 4">CBS 494.80</strain>
    </source>
</reference>
<name>A0ABR4BRI2_9HELO</name>
<feature type="compositionally biased region" description="Basic residues" evidence="1">
    <location>
        <begin position="141"/>
        <end position="151"/>
    </location>
</feature>
<dbReference type="Proteomes" id="UP001595075">
    <property type="component" value="Unassembled WGS sequence"/>
</dbReference>
<dbReference type="SUPFAM" id="SSF49599">
    <property type="entry name" value="TRAF domain-like"/>
    <property type="match status" value="1"/>
</dbReference>
<protein>
    <recommendedName>
        <fullName evidence="2">C2H2-type domain-containing protein</fullName>
    </recommendedName>
</protein>
<feature type="region of interest" description="Disordered" evidence="1">
    <location>
        <begin position="463"/>
        <end position="487"/>
    </location>
</feature>
<organism evidence="3 4">
    <name type="scientific">Oculimacula yallundae</name>
    <dbReference type="NCBI Taxonomy" id="86028"/>
    <lineage>
        <taxon>Eukaryota</taxon>
        <taxon>Fungi</taxon>
        <taxon>Dikarya</taxon>
        <taxon>Ascomycota</taxon>
        <taxon>Pezizomycotina</taxon>
        <taxon>Leotiomycetes</taxon>
        <taxon>Helotiales</taxon>
        <taxon>Ploettnerulaceae</taxon>
        <taxon>Oculimacula</taxon>
    </lineage>
</organism>
<proteinExistence type="predicted"/>
<keyword evidence="4" id="KW-1185">Reference proteome</keyword>
<evidence type="ECO:0000313" key="3">
    <source>
        <dbReference type="EMBL" id="KAL2060269.1"/>
    </source>
</evidence>
<comment type="caution">
    <text evidence="3">The sequence shown here is derived from an EMBL/GenBank/DDBJ whole genome shotgun (WGS) entry which is preliminary data.</text>
</comment>
<evidence type="ECO:0000313" key="4">
    <source>
        <dbReference type="Proteomes" id="UP001595075"/>
    </source>
</evidence>
<feature type="region of interest" description="Disordered" evidence="1">
    <location>
        <begin position="141"/>
        <end position="167"/>
    </location>
</feature>
<sequence length="694" mass="77022">MDRHGSIGYSHGLETHRSAISLSSFDSENADNMAGLRKDHHRLKSSQWRILAWVAVSRNNNRRISQEQRCTCPMAGCRQWFHSSELMHMHLKDSTCISGSSYHCFETDQIVRFGKCDCPGCHDLKGRLTIAVSSSIKSLRRHLSKRRSRSPRRADEEPETEPSSPIDCAMEMDDTAAALKCLELPLDPDMPCAEVAGSIPGPYDISRHELEGIRYPTISELNSTPIPYAQSFNPIRSSPNVVEPLSNYTVAPYEMEEQRTTISFPTNGHRHEIPPSYGYDGSIIHQNGQAQYSSEIWTRKHEQVALVQQLPPLYSYGDNGFHHDGTWVIASQDPGNYYAAFQPNSDPQVGIETPSASTYRDQEHTYPSSVQAHEILQYNDEMVADVDVMSSRSPIDRRRNPREGSGSSSASGHSYLVNSSLLSGSFRSSASTGRTSMTSLTPSSLAGAHQLGKTFLGDDATMFEEPEDMEPSPIATTYERRRPRRVRADARRVDAAGVSIDNWSRDNFSTDYQPPMQSHIQRTSTAYPLPSAPHFSPSGLLSGTSVSTPPRNSESASVSEYSPASFLSASPQALSLGKAYCRHCNLSCDMSNRSRHEKACKDNPDSANAPRIPCLYPGCLSTFTRKDNLAHHQRSQNHFAVGNVEMKMTFTPTPGSPVWKLAMQAFGQGCEIPVETQGNESWMDQDNEDEDVAL</sequence>
<dbReference type="Gene3D" id="3.30.160.60">
    <property type="entry name" value="Classic Zinc Finger"/>
    <property type="match status" value="1"/>
</dbReference>
<dbReference type="EMBL" id="JAZHXI010000023">
    <property type="protein sequence ID" value="KAL2060269.1"/>
    <property type="molecule type" value="Genomic_DNA"/>
</dbReference>
<dbReference type="InterPro" id="IPR013087">
    <property type="entry name" value="Znf_C2H2_type"/>
</dbReference>
<evidence type="ECO:0000256" key="1">
    <source>
        <dbReference type="SAM" id="MobiDB-lite"/>
    </source>
</evidence>
<dbReference type="PROSITE" id="PS00028">
    <property type="entry name" value="ZINC_FINGER_C2H2_1"/>
    <property type="match status" value="1"/>
</dbReference>
<gene>
    <name evidence="3" type="ORF">VTL71DRAFT_9664</name>
</gene>
<feature type="region of interest" description="Disordered" evidence="1">
    <location>
        <begin position="390"/>
        <end position="414"/>
    </location>
</feature>
<evidence type="ECO:0000259" key="2">
    <source>
        <dbReference type="PROSITE" id="PS00028"/>
    </source>
</evidence>